<comment type="caution">
    <text evidence="5">The sequence shown here is derived from an EMBL/GenBank/DDBJ whole genome shotgun (WGS) entry which is preliminary data.</text>
</comment>
<dbReference type="Gramene" id="GBG64795">
    <property type="protein sequence ID" value="GBG64795"/>
    <property type="gene ID" value="CBR_g46751"/>
</dbReference>
<dbReference type="PANTHER" id="PTHR31311">
    <property type="entry name" value="XYLOGLUCAN 6-XYLOSYLTRANSFERASE 5-RELATED-RELATED"/>
    <property type="match status" value="1"/>
</dbReference>
<dbReference type="GO" id="GO:0000139">
    <property type="term" value="C:Golgi membrane"/>
    <property type="evidence" value="ECO:0007669"/>
    <property type="project" value="UniProtKB-SubCell"/>
</dbReference>
<dbReference type="Pfam" id="PF05637">
    <property type="entry name" value="Glyco_transf_34"/>
    <property type="match status" value="1"/>
</dbReference>
<keyword evidence="6" id="KW-1185">Reference proteome</keyword>
<dbReference type="OrthoDB" id="205108at2759"/>
<reference evidence="5 6" key="1">
    <citation type="journal article" date="2018" name="Cell">
        <title>The Chara Genome: Secondary Complexity and Implications for Plant Terrestrialization.</title>
        <authorList>
            <person name="Nishiyama T."/>
            <person name="Sakayama H."/>
            <person name="Vries J.D."/>
            <person name="Buschmann H."/>
            <person name="Saint-Marcoux D."/>
            <person name="Ullrich K.K."/>
            <person name="Haas F.B."/>
            <person name="Vanderstraeten L."/>
            <person name="Becker D."/>
            <person name="Lang D."/>
            <person name="Vosolsobe S."/>
            <person name="Rombauts S."/>
            <person name="Wilhelmsson P.K.I."/>
            <person name="Janitza P."/>
            <person name="Kern R."/>
            <person name="Heyl A."/>
            <person name="Rumpler F."/>
            <person name="Villalobos L.I.A.C."/>
            <person name="Clay J.M."/>
            <person name="Skokan R."/>
            <person name="Toyoda A."/>
            <person name="Suzuki Y."/>
            <person name="Kagoshima H."/>
            <person name="Schijlen E."/>
            <person name="Tajeshwar N."/>
            <person name="Catarino B."/>
            <person name="Hetherington A.J."/>
            <person name="Saltykova A."/>
            <person name="Bonnot C."/>
            <person name="Breuninger H."/>
            <person name="Symeonidi A."/>
            <person name="Radhakrishnan G.V."/>
            <person name="Van Nieuwerburgh F."/>
            <person name="Deforce D."/>
            <person name="Chang C."/>
            <person name="Karol K.G."/>
            <person name="Hedrich R."/>
            <person name="Ulvskov P."/>
            <person name="Glockner G."/>
            <person name="Delwiche C.F."/>
            <person name="Petrasek J."/>
            <person name="Van de Peer Y."/>
            <person name="Friml J."/>
            <person name="Beilby M."/>
            <person name="Dolan L."/>
            <person name="Kohara Y."/>
            <person name="Sugano S."/>
            <person name="Fujiyama A."/>
            <person name="Delaux P.-M."/>
            <person name="Quint M."/>
            <person name="TheiBen G."/>
            <person name="Hagemann M."/>
            <person name="Harholt J."/>
            <person name="Dunand C."/>
            <person name="Zachgo S."/>
            <person name="Langdale J."/>
            <person name="Maumus F."/>
            <person name="Straeten D.V.D."/>
            <person name="Gould S.B."/>
            <person name="Rensing S.A."/>
        </authorList>
    </citation>
    <scope>NUCLEOTIDE SEQUENCE [LARGE SCALE GENOMIC DNA]</scope>
    <source>
        <strain evidence="5 6">S276</strain>
    </source>
</reference>
<keyword evidence="4" id="KW-0808">Transferase</keyword>
<dbReference type="SUPFAM" id="SSF53448">
    <property type="entry name" value="Nucleotide-diphospho-sugar transferases"/>
    <property type="match status" value="1"/>
</dbReference>
<evidence type="ECO:0000256" key="3">
    <source>
        <dbReference type="ARBA" id="ARBA00022676"/>
    </source>
</evidence>
<dbReference type="GO" id="GO:0016758">
    <property type="term" value="F:hexosyltransferase activity"/>
    <property type="evidence" value="ECO:0007669"/>
    <property type="project" value="TreeGrafter"/>
</dbReference>
<dbReference type="GO" id="GO:0005802">
    <property type="term" value="C:trans-Golgi network"/>
    <property type="evidence" value="ECO:0007669"/>
    <property type="project" value="TreeGrafter"/>
</dbReference>
<comment type="similarity">
    <text evidence="2">Belongs to the glycosyltransferase 34 family.</text>
</comment>
<evidence type="ECO:0000313" key="5">
    <source>
        <dbReference type="EMBL" id="GBG64795.1"/>
    </source>
</evidence>
<gene>
    <name evidence="5" type="ORF">CBR_g46751</name>
</gene>
<comment type="subcellular location">
    <subcellularLocation>
        <location evidence="1">Golgi apparatus membrane</location>
        <topology evidence="1">Single-pass type II membrane protein</topology>
    </subcellularLocation>
</comment>
<evidence type="ECO:0000313" key="6">
    <source>
        <dbReference type="Proteomes" id="UP000265515"/>
    </source>
</evidence>
<evidence type="ECO:0000256" key="4">
    <source>
        <dbReference type="ARBA" id="ARBA00022679"/>
    </source>
</evidence>
<proteinExistence type="inferred from homology"/>
<dbReference type="PANTHER" id="PTHR31311:SF35">
    <property type="entry name" value="GLYCOSYLTRANSFERASE CAZY FAMILY GT34-LIKE PROTEIN"/>
    <property type="match status" value="1"/>
</dbReference>
<evidence type="ECO:0000256" key="1">
    <source>
        <dbReference type="ARBA" id="ARBA00004323"/>
    </source>
</evidence>
<dbReference type="AlphaFoldDB" id="A0A388K428"/>
<protein>
    <submittedName>
        <fullName evidence="5">Uncharacterized protein</fullName>
    </submittedName>
</protein>
<dbReference type="GO" id="GO:0005768">
    <property type="term" value="C:endosome"/>
    <property type="evidence" value="ECO:0007669"/>
    <property type="project" value="TreeGrafter"/>
</dbReference>
<dbReference type="EMBL" id="BFEA01000054">
    <property type="protein sequence ID" value="GBG64795.1"/>
    <property type="molecule type" value="Genomic_DNA"/>
</dbReference>
<dbReference type="STRING" id="69332.A0A388K428"/>
<dbReference type="Proteomes" id="UP000265515">
    <property type="component" value="Unassembled WGS sequence"/>
</dbReference>
<evidence type="ECO:0000256" key="2">
    <source>
        <dbReference type="ARBA" id="ARBA00005664"/>
    </source>
</evidence>
<dbReference type="InterPro" id="IPR008630">
    <property type="entry name" value="Glyco_trans_34"/>
</dbReference>
<sequence>MAVVEIARVELHRNNCVRITHICKLLSSVTTLQQEVLLKSNLKKTGSQTLIHLLKVQWYGREREMGRVDDVLHASPARPRVLLITASQPGCTTPHGDYVTMRALKNKMDYAQLHGMDIVFSLELHVGGAHRVNGLHNKVSVINNTIAAHPGYDWYIWMDSDTIITDMDFEIPWEEYGTKSIVLWGNGTDFDKVSKESNYLSINSGVIFYRNTVYTQSLFHMMRRIWRAGFDEAYLLLSRVVKDMPGYPSDQSTLMYILATQPAKWRHQTQFIIAKYEINYFWKQVHLENYYFSNWRGDGRSPPFVVHFCGCELCFAVNHNSQTCLAEFERVYNFADDQVLARLGMRHANLSTPVVVPVSDPFCQTDRQTDRRTDRHGAGSGATLGFKRDGVLKEHLAAMGVYHEGAASSGVSCGMRDHQRWSSLMQVGAGRLVDDTVHDCMDYVVTIANRDAGAEPLDDLVLLGTKVPRYKIDDGAQREPALRRLRKTESVAMRIIHGWIFKLPLR</sequence>
<accession>A0A388K428</accession>
<organism evidence="5 6">
    <name type="scientific">Chara braunii</name>
    <name type="common">Braun's stonewort</name>
    <dbReference type="NCBI Taxonomy" id="69332"/>
    <lineage>
        <taxon>Eukaryota</taxon>
        <taxon>Viridiplantae</taxon>
        <taxon>Streptophyta</taxon>
        <taxon>Charophyceae</taxon>
        <taxon>Charales</taxon>
        <taxon>Characeae</taxon>
        <taxon>Chara</taxon>
    </lineage>
</organism>
<name>A0A388K428_CHABU</name>
<dbReference type="InterPro" id="IPR029044">
    <property type="entry name" value="Nucleotide-diphossugar_trans"/>
</dbReference>
<keyword evidence="3" id="KW-0328">Glycosyltransferase</keyword>
<dbReference type="GO" id="GO:0009969">
    <property type="term" value="P:xyloglucan biosynthetic process"/>
    <property type="evidence" value="ECO:0007669"/>
    <property type="project" value="TreeGrafter"/>
</dbReference>
<dbReference type="Gene3D" id="3.90.550.10">
    <property type="entry name" value="Spore Coat Polysaccharide Biosynthesis Protein SpsA, Chain A"/>
    <property type="match status" value="1"/>
</dbReference>